<keyword evidence="5" id="KW-0694">RNA-binding</keyword>
<keyword evidence="5" id="KW-0699">rRNA-binding</keyword>
<name>A0A2H0LSH2_9BACT</name>
<evidence type="ECO:0000256" key="6">
    <source>
        <dbReference type="RuleBase" id="RU003910"/>
    </source>
</evidence>
<dbReference type="InterPro" id="IPR018275">
    <property type="entry name" value="Ribosomal_bS18_CS"/>
</dbReference>
<feature type="compositionally biased region" description="Low complexity" evidence="7">
    <location>
        <begin position="1"/>
        <end position="19"/>
    </location>
</feature>
<comment type="function">
    <text evidence="5">Binds as a heterodimer with protein bS6 to the central domain of the 16S rRNA, where it helps stabilize the platform of the 30S subunit.</text>
</comment>
<comment type="subunit">
    <text evidence="5">Part of the 30S ribosomal subunit. Forms a tight heterodimer with protein bS6.</text>
</comment>
<evidence type="ECO:0000256" key="7">
    <source>
        <dbReference type="SAM" id="MobiDB-lite"/>
    </source>
</evidence>
<evidence type="ECO:0000313" key="8">
    <source>
        <dbReference type="EMBL" id="PIQ87372.1"/>
    </source>
</evidence>
<evidence type="ECO:0000313" key="9">
    <source>
        <dbReference type="Proteomes" id="UP000230859"/>
    </source>
</evidence>
<evidence type="ECO:0000256" key="4">
    <source>
        <dbReference type="ARBA" id="ARBA00035141"/>
    </source>
</evidence>
<comment type="similarity">
    <text evidence="1 5 6">Belongs to the bacterial ribosomal protein bS18 family.</text>
</comment>
<evidence type="ECO:0000256" key="2">
    <source>
        <dbReference type="ARBA" id="ARBA00022980"/>
    </source>
</evidence>
<dbReference type="PRINTS" id="PR00974">
    <property type="entry name" value="RIBOSOMALS18"/>
</dbReference>
<dbReference type="GO" id="GO:0006412">
    <property type="term" value="P:translation"/>
    <property type="evidence" value="ECO:0007669"/>
    <property type="project" value="UniProtKB-UniRule"/>
</dbReference>
<dbReference type="InterPro" id="IPR036870">
    <property type="entry name" value="Ribosomal_bS18_sf"/>
</dbReference>
<feature type="region of interest" description="Disordered" evidence="7">
    <location>
        <begin position="1"/>
        <end position="50"/>
    </location>
</feature>
<protein>
    <recommendedName>
        <fullName evidence="4 5">Small ribosomal subunit protein bS18</fullName>
    </recommendedName>
</protein>
<proteinExistence type="inferred from homology"/>
<evidence type="ECO:0000256" key="5">
    <source>
        <dbReference type="HAMAP-Rule" id="MF_00270"/>
    </source>
</evidence>
<keyword evidence="3 5" id="KW-0687">Ribonucleoprotein</keyword>
<accession>A0A2H0LSH2</accession>
<dbReference type="Pfam" id="PF01084">
    <property type="entry name" value="Ribosomal_S18"/>
    <property type="match status" value="1"/>
</dbReference>
<dbReference type="PANTHER" id="PTHR13479:SF40">
    <property type="entry name" value="SMALL RIBOSOMAL SUBUNIT PROTEIN BS18M"/>
    <property type="match status" value="1"/>
</dbReference>
<dbReference type="Gene3D" id="4.10.640.10">
    <property type="entry name" value="Ribosomal protein S18"/>
    <property type="match status" value="1"/>
</dbReference>
<dbReference type="NCBIfam" id="TIGR00165">
    <property type="entry name" value="S18"/>
    <property type="match status" value="1"/>
</dbReference>
<feature type="compositionally biased region" description="Gly residues" evidence="7">
    <location>
        <begin position="20"/>
        <end position="42"/>
    </location>
</feature>
<dbReference type="AlphaFoldDB" id="A0A2H0LSH2"/>
<dbReference type="GO" id="GO:0003735">
    <property type="term" value="F:structural constituent of ribosome"/>
    <property type="evidence" value="ECO:0007669"/>
    <property type="project" value="InterPro"/>
</dbReference>
<dbReference type="GO" id="GO:0022627">
    <property type="term" value="C:cytosolic small ribosomal subunit"/>
    <property type="evidence" value="ECO:0007669"/>
    <property type="project" value="TreeGrafter"/>
</dbReference>
<gene>
    <name evidence="5 8" type="primary">rpsR</name>
    <name evidence="8" type="ORF">COV74_01010</name>
</gene>
<dbReference type="Proteomes" id="UP000230859">
    <property type="component" value="Unassembled WGS sequence"/>
</dbReference>
<sequence length="117" mass="12839">MERGSSSSSGGRFSRRPGGSRQGGRGRSMGGARGSRQQGGGEGKPRFFRKKVSRLSTERISHVDYKNTELLLKFLTEKGKILPQRITGNNTKQQRLVARAIKRARHAGLIPAVIGHK</sequence>
<dbReference type="EMBL" id="PCVY01000013">
    <property type="protein sequence ID" value="PIQ87372.1"/>
    <property type="molecule type" value="Genomic_DNA"/>
</dbReference>
<evidence type="ECO:0000256" key="1">
    <source>
        <dbReference type="ARBA" id="ARBA00005589"/>
    </source>
</evidence>
<dbReference type="PROSITE" id="PS00057">
    <property type="entry name" value="RIBOSOMAL_S18"/>
    <property type="match status" value="1"/>
</dbReference>
<dbReference type="HAMAP" id="MF_00270">
    <property type="entry name" value="Ribosomal_bS18"/>
    <property type="match status" value="1"/>
</dbReference>
<dbReference type="InterPro" id="IPR001648">
    <property type="entry name" value="Ribosomal_bS18"/>
</dbReference>
<dbReference type="SUPFAM" id="SSF46911">
    <property type="entry name" value="Ribosomal protein S18"/>
    <property type="match status" value="1"/>
</dbReference>
<dbReference type="GO" id="GO:0070181">
    <property type="term" value="F:small ribosomal subunit rRNA binding"/>
    <property type="evidence" value="ECO:0007669"/>
    <property type="project" value="TreeGrafter"/>
</dbReference>
<evidence type="ECO:0000256" key="3">
    <source>
        <dbReference type="ARBA" id="ARBA00023274"/>
    </source>
</evidence>
<keyword evidence="2 5" id="KW-0689">Ribosomal protein</keyword>
<reference evidence="8 9" key="1">
    <citation type="submission" date="2017-09" db="EMBL/GenBank/DDBJ databases">
        <title>Depth-based differentiation of microbial function through sediment-hosted aquifers and enrichment of novel symbionts in the deep terrestrial subsurface.</title>
        <authorList>
            <person name="Probst A.J."/>
            <person name="Ladd B."/>
            <person name="Jarett J.K."/>
            <person name="Geller-Mcgrath D.E."/>
            <person name="Sieber C.M."/>
            <person name="Emerson J.B."/>
            <person name="Anantharaman K."/>
            <person name="Thomas B.C."/>
            <person name="Malmstrom R."/>
            <person name="Stieglmeier M."/>
            <person name="Klingl A."/>
            <person name="Woyke T."/>
            <person name="Ryan C.M."/>
            <person name="Banfield J.F."/>
        </authorList>
    </citation>
    <scope>NUCLEOTIDE SEQUENCE [LARGE SCALE GENOMIC DNA]</scope>
    <source>
        <strain evidence="8">CG11_big_fil_rev_8_21_14_0_20_45_26</strain>
    </source>
</reference>
<comment type="caution">
    <text evidence="8">The sequence shown here is derived from an EMBL/GenBank/DDBJ whole genome shotgun (WGS) entry which is preliminary data.</text>
</comment>
<organism evidence="8 9">
    <name type="scientific">Candidatus Abzuiibacterium crystallinum</name>
    <dbReference type="NCBI Taxonomy" id="1974748"/>
    <lineage>
        <taxon>Bacteria</taxon>
        <taxon>Pseudomonadati</taxon>
        <taxon>Candidatus Omnitrophota</taxon>
        <taxon>Candidatus Abzuiibacterium</taxon>
    </lineage>
</organism>
<dbReference type="PANTHER" id="PTHR13479">
    <property type="entry name" value="30S RIBOSOMAL PROTEIN S18"/>
    <property type="match status" value="1"/>
</dbReference>